<dbReference type="Proteomes" id="UP000697127">
    <property type="component" value="Unassembled WGS sequence"/>
</dbReference>
<evidence type="ECO:0000313" key="2">
    <source>
        <dbReference type="EMBL" id="KAG0688861.1"/>
    </source>
</evidence>
<protein>
    <recommendedName>
        <fullName evidence="1">PCI domain-containing protein</fullName>
    </recommendedName>
</protein>
<name>A0A9P7BFE4_9ASCO</name>
<dbReference type="Pfam" id="PF01399">
    <property type="entry name" value="PCI"/>
    <property type="match status" value="1"/>
</dbReference>
<accession>A0A9P7BFE4</accession>
<sequence>MGWNTKYNYLYEEFKLSSFEVFPFYFRIGTWDDDLIVIATIMLVISSTKTSAIETFETENALKFLEIGKINGANMDLINYLNSMIKDLSISNTSIDCINTVKRLIINGFEFQIILFFIKYKSSVYDTRISVEHILNEIQTEIEKNIDSENDNCSLSPYLYFLQTIKYRIIILQLRELELKSKWSVYLSTSFQLLYESVFDLSPSNGPFLEWYLSTSEIPYVISTFLKSLLLEPYGYLKYSTIENIRSYFLNVGKLNIIKSIRLSSNNQAEKILKSISFGKIFKLSNNNHTLNYIKCKILNYSEDQFKNAYENLIELNVVNVSRKFSTVKLSTLLKLFDLDAEIYSSADLLDIILKLSENKKIVVKIDQCDETLTFPLHDVNDTKSLDLMFSQVLPQALERDWSKMI</sequence>
<keyword evidence="3" id="KW-1185">Reference proteome</keyword>
<evidence type="ECO:0000259" key="1">
    <source>
        <dbReference type="PROSITE" id="PS50250"/>
    </source>
</evidence>
<dbReference type="AlphaFoldDB" id="A0A9P7BFE4"/>
<feature type="domain" description="PCI" evidence="1">
    <location>
        <begin position="207"/>
        <end position="380"/>
    </location>
</feature>
<comment type="caution">
    <text evidence="2">The sequence shown here is derived from an EMBL/GenBank/DDBJ whole genome shotgun (WGS) entry which is preliminary data.</text>
</comment>
<dbReference type="EMBL" id="PUHW01000117">
    <property type="protein sequence ID" value="KAG0688861.1"/>
    <property type="molecule type" value="Genomic_DNA"/>
</dbReference>
<dbReference type="PROSITE" id="PS50250">
    <property type="entry name" value="PCI"/>
    <property type="match status" value="1"/>
</dbReference>
<proteinExistence type="predicted"/>
<dbReference type="OrthoDB" id="3994952at2759"/>
<reference evidence="2" key="1">
    <citation type="submission" date="2020-11" db="EMBL/GenBank/DDBJ databases">
        <title>Kefir isolates.</title>
        <authorList>
            <person name="Marcisauskas S."/>
            <person name="Kim Y."/>
            <person name="Blasche S."/>
        </authorList>
    </citation>
    <scope>NUCLEOTIDE SEQUENCE</scope>
    <source>
        <strain evidence="2">Olga-1</strain>
    </source>
</reference>
<organism evidence="2 3">
    <name type="scientific">Pichia californica</name>
    <dbReference type="NCBI Taxonomy" id="460514"/>
    <lineage>
        <taxon>Eukaryota</taxon>
        <taxon>Fungi</taxon>
        <taxon>Dikarya</taxon>
        <taxon>Ascomycota</taxon>
        <taxon>Saccharomycotina</taxon>
        <taxon>Pichiomycetes</taxon>
        <taxon>Pichiales</taxon>
        <taxon>Pichiaceae</taxon>
        <taxon>Pichia</taxon>
    </lineage>
</organism>
<gene>
    <name evidence="2" type="ORF">C6P40_000418</name>
</gene>
<dbReference type="InterPro" id="IPR000717">
    <property type="entry name" value="PCI_dom"/>
</dbReference>
<dbReference type="SMART" id="SM00088">
    <property type="entry name" value="PINT"/>
    <property type="match status" value="1"/>
</dbReference>
<evidence type="ECO:0000313" key="3">
    <source>
        <dbReference type="Proteomes" id="UP000697127"/>
    </source>
</evidence>